<proteinExistence type="predicted"/>
<accession>A0A1M5NYH0</accession>
<dbReference type="RefSeq" id="WP_139260051.1">
    <property type="nucleotide sequence ID" value="NZ_FQVE01000009.1"/>
</dbReference>
<feature type="domain" description="AB hydrolase-1" evidence="1">
    <location>
        <begin position="58"/>
        <end position="278"/>
    </location>
</feature>
<dbReference type="EMBL" id="FQVE01000009">
    <property type="protein sequence ID" value="SHG94580.1"/>
    <property type="molecule type" value="Genomic_DNA"/>
</dbReference>
<protein>
    <submittedName>
        <fullName evidence="2">Pimeloyl-ACP methyl ester carboxylesterase</fullName>
    </submittedName>
</protein>
<evidence type="ECO:0000259" key="1">
    <source>
        <dbReference type="Pfam" id="PF12697"/>
    </source>
</evidence>
<organism evidence="2 3">
    <name type="scientific">Chryseobacterium vrystaatense</name>
    <dbReference type="NCBI Taxonomy" id="307480"/>
    <lineage>
        <taxon>Bacteria</taxon>
        <taxon>Pseudomonadati</taxon>
        <taxon>Bacteroidota</taxon>
        <taxon>Flavobacteriia</taxon>
        <taxon>Flavobacteriales</taxon>
        <taxon>Weeksellaceae</taxon>
        <taxon>Chryseobacterium group</taxon>
        <taxon>Chryseobacterium</taxon>
    </lineage>
</organism>
<dbReference type="GO" id="GO:0004806">
    <property type="term" value="F:triacylglycerol lipase activity"/>
    <property type="evidence" value="ECO:0007669"/>
    <property type="project" value="TreeGrafter"/>
</dbReference>
<dbReference type="PANTHER" id="PTHR43433:SF5">
    <property type="entry name" value="AB HYDROLASE-1 DOMAIN-CONTAINING PROTEIN"/>
    <property type="match status" value="1"/>
</dbReference>
<dbReference type="InterPro" id="IPR000073">
    <property type="entry name" value="AB_hydrolase_1"/>
</dbReference>
<name>A0A1M5NYH0_9FLAO</name>
<dbReference type="AlphaFoldDB" id="A0A1M5NYH0"/>
<dbReference type="InterPro" id="IPR050471">
    <property type="entry name" value="AB_hydrolase"/>
</dbReference>
<gene>
    <name evidence="2" type="ORF">SAMN02787073_5116</name>
</gene>
<dbReference type="Proteomes" id="UP000184108">
    <property type="component" value="Unassembled WGS sequence"/>
</dbReference>
<evidence type="ECO:0000313" key="2">
    <source>
        <dbReference type="EMBL" id="SHG94580.1"/>
    </source>
</evidence>
<dbReference type="Pfam" id="PF12697">
    <property type="entry name" value="Abhydrolase_6"/>
    <property type="match status" value="1"/>
</dbReference>
<dbReference type="SUPFAM" id="SSF53474">
    <property type="entry name" value="alpha/beta-Hydrolases"/>
    <property type="match status" value="1"/>
</dbReference>
<dbReference type="Gene3D" id="3.40.50.1820">
    <property type="entry name" value="alpha/beta hydrolase"/>
    <property type="match status" value="1"/>
</dbReference>
<dbReference type="GO" id="GO:0046503">
    <property type="term" value="P:glycerolipid catabolic process"/>
    <property type="evidence" value="ECO:0007669"/>
    <property type="project" value="TreeGrafter"/>
</dbReference>
<dbReference type="PANTHER" id="PTHR43433">
    <property type="entry name" value="HYDROLASE, ALPHA/BETA FOLD FAMILY PROTEIN"/>
    <property type="match status" value="1"/>
</dbReference>
<dbReference type="PRINTS" id="PR00111">
    <property type="entry name" value="ABHYDROLASE"/>
</dbReference>
<dbReference type="InterPro" id="IPR029058">
    <property type="entry name" value="AB_hydrolase_fold"/>
</dbReference>
<reference evidence="3" key="1">
    <citation type="submission" date="2016-11" db="EMBL/GenBank/DDBJ databases">
        <authorList>
            <person name="Varghese N."/>
            <person name="Submissions S."/>
        </authorList>
    </citation>
    <scope>NUCLEOTIDE SEQUENCE [LARGE SCALE GENOMIC DNA]</scope>
    <source>
        <strain evidence="3">YR203</strain>
    </source>
</reference>
<sequence>MKNLFESNRFLRSFLMMVIIILTPSWVYGQKLKPSQSGYAPVNGIKMYYEVYGEGKPIVLLHGAFMTIDMNWGPLIPELSKTRKVIAVEMQGHGHTAFSDRKLTHTTLASDVEGVLDYLKIDNADVVGYSFGGAVAYQFAVQSPKRLKNLVIISATYKSNGWLPEVKNAFKAMKPDLFTDSPMHTAYNAVAPDKTKWTPFLEQMIASAAVPFDLGDSNISKISAPVLIIAGDNDGLDKMELIRTYQLLGGGVSADLLGSMPKSQLAILPGQGHVTLMMQTAAISAYLNNFLK</sequence>
<evidence type="ECO:0000313" key="3">
    <source>
        <dbReference type="Proteomes" id="UP000184108"/>
    </source>
</evidence>